<feature type="compositionally biased region" description="Basic residues" evidence="3">
    <location>
        <begin position="333"/>
        <end position="351"/>
    </location>
</feature>
<dbReference type="PANTHER" id="PTHR10903">
    <property type="entry name" value="GTPASE, IMAP FAMILY MEMBER-RELATED"/>
    <property type="match status" value="1"/>
</dbReference>
<feature type="domain" description="AIG1-type G" evidence="4">
    <location>
        <begin position="76"/>
        <end position="280"/>
    </location>
</feature>
<proteinExistence type="predicted"/>
<dbReference type="EMBL" id="LSRX01000756">
    <property type="protein sequence ID" value="OLP89508.1"/>
    <property type="molecule type" value="Genomic_DNA"/>
</dbReference>
<dbReference type="PROSITE" id="PS51720">
    <property type="entry name" value="G_AIG1"/>
    <property type="match status" value="1"/>
</dbReference>
<evidence type="ECO:0000256" key="3">
    <source>
        <dbReference type="SAM" id="MobiDB-lite"/>
    </source>
</evidence>
<dbReference type="InterPro" id="IPR027417">
    <property type="entry name" value="P-loop_NTPase"/>
</dbReference>
<dbReference type="InterPro" id="IPR045058">
    <property type="entry name" value="GIMA/IAN/Toc"/>
</dbReference>
<keyword evidence="6" id="KW-1185">Reference proteome</keyword>
<reference evidence="5 6" key="1">
    <citation type="submission" date="2016-02" db="EMBL/GenBank/DDBJ databases">
        <title>Genome analysis of coral dinoflagellate symbionts highlights evolutionary adaptations to a symbiotic lifestyle.</title>
        <authorList>
            <person name="Aranda M."/>
            <person name="Li Y."/>
            <person name="Liew Y.J."/>
            <person name="Baumgarten S."/>
            <person name="Simakov O."/>
            <person name="Wilson M."/>
            <person name="Piel J."/>
            <person name="Ashoor H."/>
            <person name="Bougouffa S."/>
            <person name="Bajic V.B."/>
            <person name="Ryu T."/>
            <person name="Ravasi T."/>
            <person name="Bayer T."/>
            <person name="Micklem G."/>
            <person name="Kim H."/>
            <person name="Bhak J."/>
            <person name="Lajeunesse T.C."/>
            <person name="Voolstra C.R."/>
        </authorList>
    </citation>
    <scope>NUCLEOTIDE SEQUENCE [LARGE SCALE GENOMIC DNA]</scope>
    <source>
        <strain evidence="5 6">CCMP2467</strain>
    </source>
</reference>
<dbReference type="PANTHER" id="PTHR10903:SF184">
    <property type="entry name" value="GTP-BINDING PROTEIN A"/>
    <property type="match status" value="1"/>
</dbReference>
<feature type="region of interest" description="Disordered" evidence="3">
    <location>
        <begin position="322"/>
        <end position="356"/>
    </location>
</feature>
<protein>
    <submittedName>
        <fullName evidence="5">GTPase IMAP family member 4</fullName>
    </submittedName>
</protein>
<dbReference type="InterPro" id="IPR006703">
    <property type="entry name" value="G_AIG1"/>
</dbReference>
<accession>A0A1Q9D2W2</accession>
<dbReference type="Proteomes" id="UP000186817">
    <property type="component" value="Unassembled WGS sequence"/>
</dbReference>
<name>A0A1Q9D2W2_SYMMI</name>
<keyword evidence="1" id="KW-0547">Nucleotide-binding</keyword>
<dbReference type="GO" id="GO:0005525">
    <property type="term" value="F:GTP binding"/>
    <property type="evidence" value="ECO:0007669"/>
    <property type="project" value="UniProtKB-KW"/>
</dbReference>
<sequence>MVHSPIAAALRRFRCAPWLLPSAAAVCWAFPKTRSLLTESIDKATGEQTSAESKNATAAAYSSKKLFRRDPCSVEPQRKVVVLIGMTGVGKSATANTLCGAKRAFETSSSVVSVTSAVRVRDYSFAGSRWRVIDTPGLGDTNKPYEVTKAELLQTFRYAPHGIAGFVVVVPKGRFTSEMEQHVRDALDIFGGEVAIRHTMIAVTRVQDAPEKLVDDIMRLPQEHTLRRLCELVGQRILPVENIKEPAVAVSRLLLHRGVDEVLEMNGEERYFPTAAAASSPSVPMSFAADDVFQSRCSTSWIQSEGTPRLVITCDFPKSSRAKQPQLKFLQPSRHRHRRPPPPRRPQRLRQKSAGAFGERRRCDVSCYTGSKSYALHIDNPHKCGGAMELPDNGLRLSLVYYINPHWDPESGYNGGGMDVFLTDPRIAPPSASTARKAPKLRIAPHADTLAIFLSERMAHQVIETQGKTHS</sequence>
<dbReference type="OrthoDB" id="5985928at2759"/>
<dbReference type="SUPFAM" id="SSF52540">
    <property type="entry name" value="P-loop containing nucleoside triphosphate hydrolases"/>
    <property type="match status" value="1"/>
</dbReference>
<evidence type="ECO:0000259" key="4">
    <source>
        <dbReference type="PROSITE" id="PS51720"/>
    </source>
</evidence>
<dbReference type="Pfam" id="PF04548">
    <property type="entry name" value="AIG1"/>
    <property type="match status" value="1"/>
</dbReference>
<dbReference type="Pfam" id="PF13640">
    <property type="entry name" value="2OG-FeII_Oxy_3"/>
    <property type="match status" value="1"/>
</dbReference>
<dbReference type="Gene3D" id="2.60.120.620">
    <property type="entry name" value="q2cbj1_9rhob like domain"/>
    <property type="match status" value="1"/>
</dbReference>
<evidence type="ECO:0000256" key="2">
    <source>
        <dbReference type="ARBA" id="ARBA00023134"/>
    </source>
</evidence>
<dbReference type="AlphaFoldDB" id="A0A1Q9D2W2"/>
<evidence type="ECO:0000313" key="6">
    <source>
        <dbReference type="Proteomes" id="UP000186817"/>
    </source>
</evidence>
<keyword evidence="2" id="KW-0342">GTP-binding</keyword>
<organism evidence="5 6">
    <name type="scientific">Symbiodinium microadriaticum</name>
    <name type="common">Dinoflagellate</name>
    <name type="synonym">Zooxanthella microadriatica</name>
    <dbReference type="NCBI Taxonomy" id="2951"/>
    <lineage>
        <taxon>Eukaryota</taxon>
        <taxon>Sar</taxon>
        <taxon>Alveolata</taxon>
        <taxon>Dinophyceae</taxon>
        <taxon>Suessiales</taxon>
        <taxon>Symbiodiniaceae</taxon>
        <taxon>Symbiodinium</taxon>
    </lineage>
</organism>
<dbReference type="Gene3D" id="3.40.50.300">
    <property type="entry name" value="P-loop containing nucleotide triphosphate hydrolases"/>
    <property type="match status" value="1"/>
</dbReference>
<evidence type="ECO:0000256" key="1">
    <source>
        <dbReference type="ARBA" id="ARBA00022741"/>
    </source>
</evidence>
<dbReference type="InterPro" id="IPR044862">
    <property type="entry name" value="Pro_4_hyd_alph_FE2OG_OXY"/>
</dbReference>
<evidence type="ECO:0000313" key="5">
    <source>
        <dbReference type="EMBL" id="OLP89508.1"/>
    </source>
</evidence>
<comment type="caution">
    <text evidence="5">The sequence shown here is derived from an EMBL/GenBank/DDBJ whole genome shotgun (WGS) entry which is preliminary data.</text>
</comment>
<gene>
    <name evidence="5" type="primary">GIMAP4</name>
    <name evidence="5" type="ORF">AK812_SmicGene29022</name>
</gene>